<dbReference type="KEGG" id="pif:PITG_17721"/>
<evidence type="ECO:0008006" key="7">
    <source>
        <dbReference type="Google" id="ProtNLM"/>
    </source>
</evidence>
<feature type="region of interest" description="Disordered" evidence="4">
    <location>
        <begin position="858"/>
        <end position="969"/>
    </location>
</feature>
<feature type="region of interest" description="Disordered" evidence="4">
    <location>
        <begin position="609"/>
        <end position="685"/>
    </location>
</feature>
<organism evidence="5 6">
    <name type="scientific">Phytophthora infestans (strain T30-4)</name>
    <name type="common">Potato late blight agent</name>
    <dbReference type="NCBI Taxonomy" id="403677"/>
    <lineage>
        <taxon>Eukaryota</taxon>
        <taxon>Sar</taxon>
        <taxon>Stramenopiles</taxon>
        <taxon>Oomycota</taxon>
        <taxon>Peronosporomycetes</taxon>
        <taxon>Peronosporales</taxon>
        <taxon>Peronosporaceae</taxon>
        <taxon>Phytophthora</taxon>
    </lineage>
</organism>
<dbReference type="Gene3D" id="2.130.10.10">
    <property type="entry name" value="YVTN repeat-like/Quinoprotein amine dehydrogenase"/>
    <property type="match status" value="1"/>
</dbReference>
<keyword evidence="6" id="KW-1185">Reference proteome</keyword>
<evidence type="ECO:0000256" key="1">
    <source>
        <dbReference type="ARBA" id="ARBA00022574"/>
    </source>
</evidence>
<feature type="compositionally biased region" description="Low complexity" evidence="4">
    <location>
        <begin position="483"/>
        <end position="492"/>
    </location>
</feature>
<dbReference type="InterPro" id="IPR036322">
    <property type="entry name" value="WD40_repeat_dom_sf"/>
</dbReference>
<dbReference type="Pfam" id="PF00400">
    <property type="entry name" value="WD40"/>
    <property type="match status" value="3"/>
</dbReference>
<dbReference type="InterPro" id="IPR015943">
    <property type="entry name" value="WD40/YVTN_repeat-like_dom_sf"/>
</dbReference>
<feature type="compositionally biased region" description="Polar residues" evidence="4">
    <location>
        <begin position="1080"/>
        <end position="1091"/>
    </location>
</feature>
<feature type="region of interest" description="Disordered" evidence="4">
    <location>
        <begin position="515"/>
        <end position="597"/>
    </location>
</feature>
<feature type="region of interest" description="Disordered" evidence="4">
    <location>
        <begin position="473"/>
        <end position="501"/>
    </location>
</feature>
<dbReference type="Proteomes" id="UP000006643">
    <property type="component" value="Unassembled WGS sequence"/>
</dbReference>
<evidence type="ECO:0000313" key="6">
    <source>
        <dbReference type="Proteomes" id="UP000006643"/>
    </source>
</evidence>
<feature type="compositionally biased region" description="Low complexity" evidence="4">
    <location>
        <begin position="631"/>
        <end position="649"/>
    </location>
</feature>
<evidence type="ECO:0000256" key="4">
    <source>
        <dbReference type="SAM" id="MobiDB-lite"/>
    </source>
</evidence>
<feature type="repeat" description="WD" evidence="3">
    <location>
        <begin position="132"/>
        <end position="173"/>
    </location>
</feature>
<feature type="region of interest" description="Disordered" evidence="4">
    <location>
        <begin position="1070"/>
        <end position="1091"/>
    </location>
</feature>
<keyword evidence="2" id="KW-0677">Repeat</keyword>
<name>D0NYI4_PHYIT</name>
<dbReference type="InParanoid" id="D0NYI4"/>
<dbReference type="AlphaFoldDB" id="D0NYI4"/>
<evidence type="ECO:0000256" key="3">
    <source>
        <dbReference type="PROSITE-ProRule" id="PRU00221"/>
    </source>
</evidence>
<sequence>MSDEDEDLAADASRQASAANQQSRDPELENKSIGPDDSKYIVKNKDTGEVFDIRDLASMPADSYSIFPNDFVAPQEEEAKRTKTRRPSITKIMSKFPMKSKAKEPIKRNHVPVTSCKKEKRDLEDLCLAQTLSKHTGTIWTMKFSHDGARLVSGGQDAILRVWKVQISSEEDAKVARESDEKRILDAEPERSYQTVRLWHISREDCLHVFHHPDSVPAVDFHPKEDRYFLSGCFDNKARVWDIPDGCVVSYVQTPVMITAASFNPSGTRAIVGLLNGQCIFYQVNSHQQMNYYTQIECRNSRGSMRKGRKVTGIEFDPEGKYFLVSTNDSRMRLFSVDNYSRICKYKGLVNGHLQIKGRFSQDGDFVICGSENGYVYVWNKARYLRSMSIVKSSKQDRNSSYEFFTAAEPPNGIVTVALFAPASTFAMVKSKLEASDDVNTNACTGLIINRTQGYKKIWVYFRYCGATERSDQFKSGAKTRSKAAAGKAQAKSTKPHGKGSALKLHELTNAFASLMPGTSTPAHGPTSPARRAAPASSVPDPQLRSATAPRASSSLSVAQYHQEYRRRNGQRSMSRQQEESKAQSSSEPRAPPRGNDVLFSELEEGEVDYDEPMGSEDHSNPTSPRSHTGAASSPASSVRSSRSTAQSQTRRDLRTPHPFSERSNPFRSLRDAPPLSSRYDEEDRYDHNVITNDLDEAQGRQLSNEQRSQSFRPVVRPLVLTSRRDYGFQPRNPAEAARLAAQQPLNTYTCGPAASTADEQVQRHRLRERYLTPQVTTPQEYQARLQMQLNRQPVPSMRTIPVVLNPGESQRAYEAQFRSWVEGARRLPSYNALRASFSETDIRLERRLRLDFAKSKARRRTLGPRPHHLEASPPLAHAASTALSYEPAAPATGRSLSSATDLSSPRSSGGKRSAPDDAVAVAAGHEDNPSISQGTEYDPGACASPSGVPHGSGARRAHRAEQEEAEPQLDFRVASRSDVFALEQRVGSLNRYLHDTTDALSRLADGLDETNHRVDWFEQPQSVQNRVADLKRQVAQLQGQIDLLLRLVAPPPAVAQPAVVRPPAVAQPVVAQPPLAPTSPRSPEQGSDTA</sequence>
<gene>
    <name evidence="5" type="ORF">PITG_17721</name>
</gene>
<dbReference type="GeneID" id="9466379"/>
<feature type="repeat" description="WD" evidence="3">
    <location>
        <begin position="209"/>
        <end position="251"/>
    </location>
</feature>
<dbReference type="PROSITE" id="PS50082">
    <property type="entry name" value="WD_REPEATS_2"/>
    <property type="match status" value="2"/>
</dbReference>
<dbReference type="InterPro" id="IPR001680">
    <property type="entry name" value="WD40_rpt"/>
</dbReference>
<feature type="region of interest" description="Disordered" evidence="4">
    <location>
        <begin position="1"/>
        <end position="41"/>
    </location>
</feature>
<feature type="compositionally biased region" description="Basic residues" evidence="4">
    <location>
        <begin position="858"/>
        <end position="867"/>
    </location>
</feature>
<dbReference type="HOGENOM" id="CLU_284613_0_0_1"/>
<feature type="compositionally biased region" description="Low complexity" evidence="4">
    <location>
        <begin position="528"/>
        <end position="538"/>
    </location>
</feature>
<dbReference type="OrthoDB" id="408728at2759"/>
<dbReference type="PROSITE" id="PS50294">
    <property type="entry name" value="WD_REPEATS_REGION"/>
    <property type="match status" value="2"/>
</dbReference>
<dbReference type="VEuPathDB" id="FungiDB:PITG_17721"/>
<dbReference type="STRING" id="403677.D0NYI4"/>
<feature type="compositionally biased region" description="Basic and acidic residues" evidence="4">
    <location>
        <begin position="24"/>
        <end position="41"/>
    </location>
</feature>
<dbReference type="SMART" id="SM00320">
    <property type="entry name" value="WD40"/>
    <property type="match status" value="5"/>
</dbReference>
<feature type="compositionally biased region" description="Polar residues" evidence="4">
    <location>
        <begin position="895"/>
        <end position="908"/>
    </location>
</feature>
<dbReference type="EMBL" id="DS028187">
    <property type="protein sequence ID" value="EEY68601.1"/>
    <property type="molecule type" value="Genomic_DNA"/>
</dbReference>
<proteinExistence type="predicted"/>
<evidence type="ECO:0000256" key="2">
    <source>
        <dbReference type="ARBA" id="ARBA00022737"/>
    </source>
</evidence>
<dbReference type="SUPFAM" id="SSF50978">
    <property type="entry name" value="WD40 repeat-like"/>
    <property type="match status" value="1"/>
</dbReference>
<dbReference type="eggNOG" id="KOG0283">
    <property type="taxonomic scope" value="Eukaryota"/>
</dbReference>
<reference evidence="6" key="1">
    <citation type="journal article" date="2009" name="Nature">
        <title>Genome sequence and analysis of the Irish potato famine pathogen Phytophthora infestans.</title>
        <authorList>
            <consortium name="The Broad Institute Genome Sequencing Platform"/>
            <person name="Haas B.J."/>
            <person name="Kamoun S."/>
            <person name="Zody M.C."/>
            <person name="Jiang R.H."/>
            <person name="Handsaker R.E."/>
            <person name="Cano L.M."/>
            <person name="Grabherr M."/>
            <person name="Kodira C.D."/>
            <person name="Raffaele S."/>
            <person name="Torto-Alalibo T."/>
            <person name="Bozkurt T.O."/>
            <person name="Ah-Fong A.M."/>
            <person name="Alvarado L."/>
            <person name="Anderson V.L."/>
            <person name="Armstrong M.R."/>
            <person name="Avrova A."/>
            <person name="Baxter L."/>
            <person name="Beynon J."/>
            <person name="Boevink P.C."/>
            <person name="Bollmann S.R."/>
            <person name="Bos J.I."/>
            <person name="Bulone V."/>
            <person name="Cai G."/>
            <person name="Cakir C."/>
            <person name="Carrington J.C."/>
            <person name="Chawner M."/>
            <person name="Conti L."/>
            <person name="Costanzo S."/>
            <person name="Ewan R."/>
            <person name="Fahlgren N."/>
            <person name="Fischbach M.A."/>
            <person name="Fugelstad J."/>
            <person name="Gilroy E.M."/>
            <person name="Gnerre S."/>
            <person name="Green P.J."/>
            <person name="Grenville-Briggs L.J."/>
            <person name="Griffith J."/>
            <person name="Grunwald N.J."/>
            <person name="Horn K."/>
            <person name="Horner N.R."/>
            <person name="Hu C.H."/>
            <person name="Huitema E."/>
            <person name="Jeong D.H."/>
            <person name="Jones A.M."/>
            <person name="Jones J.D."/>
            <person name="Jones R.W."/>
            <person name="Karlsson E.K."/>
            <person name="Kunjeti S.G."/>
            <person name="Lamour K."/>
            <person name="Liu Z."/>
            <person name="Ma L."/>
            <person name="Maclean D."/>
            <person name="Chibucos M.C."/>
            <person name="McDonald H."/>
            <person name="McWalters J."/>
            <person name="Meijer H.J."/>
            <person name="Morgan W."/>
            <person name="Morris P.F."/>
            <person name="Munro C.A."/>
            <person name="O'Neill K."/>
            <person name="Ospina-Giraldo M."/>
            <person name="Pinzon A."/>
            <person name="Pritchard L."/>
            <person name="Ramsahoye B."/>
            <person name="Ren Q."/>
            <person name="Restrepo S."/>
            <person name="Roy S."/>
            <person name="Sadanandom A."/>
            <person name="Savidor A."/>
            <person name="Schornack S."/>
            <person name="Schwartz D.C."/>
            <person name="Schumann U.D."/>
            <person name="Schwessinger B."/>
            <person name="Seyer L."/>
            <person name="Sharpe T."/>
            <person name="Silvar C."/>
            <person name="Song J."/>
            <person name="Studholme D.J."/>
            <person name="Sykes S."/>
            <person name="Thines M."/>
            <person name="van de Vondervoort P.J."/>
            <person name="Phuntumart V."/>
            <person name="Wawra S."/>
            <person name="Weide R."/>
            <person name="Win J."/>
            <person name="Young C."/>
            <person name="Zhou S."/>
            <person name="Fry W."/>
            <person name="Meyers B.C."/>
            <person name="van West P."/>
            <person name="Ristaino J."/>
            <person name="Govers F."/>
            <person name="Birch P.R."/>
            <person name="Whisson S.C."/>
            <person name="Judelson H.S."/>
            <person name="Nusbaum C."/>
        </authorList>
    </citation>
    <scope>NUCLEOTIDE SEQUENCE [LARGE SCALE GENOMIC DNA]</scope>
    <source>
        <strain evidence="6">T30-4</strain>
    </source>
</reference>
<feature type="compositionally biased region" description="Low complexity" evidence="4">
    <location>
        <begin position="10"/>
        <end position="23"/>
    </location>
</feature>
<accession>D0NYI4</accession>
<dbReference type="PANTHER" id="PTHR14221">
    <property type="entry name" value="WD REPEAT DOMAIN 44"/>
    <property type="match status" value="1"/>
</dbReference>
<dbReference type="PANTHER" id="PTHR14221:SF0">
    <property type="entry name" value="WD REPEAT-CONTAINING PROTEIN 44"/>
    <property type="match status" value="1"/>
</dbReference>
<dbReference type="RefSeq" id="XP_002997586.1">
    <property type="nucleotide sequence ID" value="XM_002997540.1"/>
</dbReference>
<feature type="compositionally biased region" description="Polar residues" evidence="4">
    <location>
        <begin position="551"/>
        <end position="560"/>
    </location>
</feature>
<evidence type="ECO:0000313" key="5">
    <source>
        <dbReference type="EMBL" id="EEY68601.1"/>
    </source>
</evidence>
<protein>
    <recommendedName>
        <fullName evidence="7">WD domain-containing protein</fullName>
    </recommendedName>
</protein>
<dbReference type="InterPro" id="IPR040324">
    <property type="entry name" value="WDR44/Dgr2"/>
</dbReference>
<keyword evidence="1 3" id="KW-0853">WD repeat</keyword>